<evidence type="ECO:0000313" key="1">
    <source>
        <dbReference type="EMBL" id="PJJ48289.1"/>
    </source>
</evidence>
<dbReference type="EMBL" id="PGEZ01000003">
    <property type="protein sequence ID" value="PJJ48289.1"/>
    <property type="molecule type" value="Genomic_DNA"/>
</dbReference>
<organism evidence="1 2">
    <name type="scientific">Mumia flava</name>
    <dbReference type="NCBI Taxonomy" id="1348852"/>
    <lineage>
        <taxon>Bacteria</taxon>
        <taxon>Bacillati</taxon>
        <taxon>Actinomycetota</taxon>
        <taxon>Actinomycetes</taxon>
        <taxon>Propionibacteriales</taxon>
        <taxon>Nocardioidaceae</taxon>
        <taxon>Mumia</taxon>
    </lineage>
</organism>
<evidence type="ECO:0000313" key="2">
    <source>
        <dbReference type="Proteomes" id="UP000230842"/>
    </source>
</evidence>
<sequence length="70" mass="7442">MNRTHTVPTGPARTVLACTTLEQLCSGDDAAIRADDGTNPRAYVVMRPDGTLDVPEVAAYVRRDVEAVAA</sequence>
<reference evidence="1 2" key="1">
    <citation type="submission" date="2017-11" db="EMBL/GenBank/DDBJ databases">
        <title>Genomic Encyclopedia of Archaeal and Bacterial Type Strains, Phase II (KMG-II): From Individual Species to Whole Genera.</title>
        <authorList>
            <person name="Goeker M."/>
        </authorList>
    </citation>
    <scope>NUCLEOTIDE SEQUENCE [LARGE SCALE GENOMIC DNA]</scope>
    <source>
        <strain evidence="1 2">DSM 27763</strain>
    </source>
</reference>
<dbReference type="RefSeq" id="WP_039342043.1">
    <property type="nucleotide sequence ID" value="NZ_PGEZ01000003.1"/>
</dbReference>
<gene>
    <name evidence="1" type="ORF">CLV56_3994</name>
</gene>
<proteinExistence type="predicted"/>
<protein>
    <submittedName>
        <fullName evidence="1">Uncharacterized protein</fullName>
    </submittedName>
</protein>
<dbReference type="AlphaFoldDB" id="A0A0B2BT47"/>
<accession>A0A0B2BT47</accession>
<comment type="caution">
    <text evidence="1">The sequence shown here is derived from an EMBL/GenBank/DDBJ whole genome shotgun (WGS) entry which is preliminary data.</text>
</comment>
<keyword evidence="2" id="KW-1185">Reference proteome</keyword>
<dbReference type="Proteomes" id="UP000230842">
    <property type="component" value="Unassembled WGS sequence"/>
</dbReference>
<name>A0A0B2BT47_9ACTN</name>